<reference evidence="10" key="1">
    <citation type="submission" date="2021-06" db="EMBL/GenBank/DDBJ databases">
        <authorList>
            <consortium name="Wellcome Sanger Institute Data Sharing"/>
        </authorList>
    </citation>
    <scope>NUCLEOTIDE SEQUENCE [LARGE SCALE GENOMIC DNA]</scope>
</reference>
<evidence type="ECO:0000256" key="8">
    <source>
        <dbReference type="SAM" id="MobiDB-lite"/>
    </source>
</evidence>
<keyword evidence="6" id="KW-0539">Nucleus</keyword>
<reference evidence="10" key="3">
    <citation type="submission" date="2025-09" db="UniProtKB">
        <authorList>
            <consortium name="Ensembl"/>
        </authorList>
    </citation>
    <scope>IDENTIFICATION</scope>
</reference>
<name>A0A8C4SN54_ERPCA</name>
<dbReference type="GeneID" id="114666800"/>
<dbReference type="PANTHER" id="PTHR23226">
    <property type="entry name" value="ZINC FINGER AND SCAN DOMAIN-CONTAINING"/>
    <property type="match status" value="1"/>
</dbReference>
<dbReference type="FunFam" id="3.30.160.60:FF:000912">
    <property type="entry name" value="Zinc finger protein 660"/>
    <property type="match status" value="1"/>
</dbReference>
<feature type="domain" description="C2H2-type" evidence="9">
    <location>
        <begin position="140"/>
        <end position="167"/>
    </location>
</feature>
<evidence type="ECO:0000313" key="10">
    <source>
        <dbReference type="Ensembl" id="ENSECRP00000019452.1"/>
    </source>
</evidence>
<evidence type="ECO:0000256" key="1">
    <source>
        <dbReference type="ARBA" id="ARBA00004123"/>
    </source>
</evidence>
<dbReference type="InterPro" id="IPR013087">
    <property type="entry name" value="Znf_C2H2_type"/>
</dbReference>
<evidence type="ECO:0000256" key="6">
    <source>
        <dbReference type="ARBA" id="ARBA00023242"/>
    </source>
</evidence>
<dbReference type="SMART" id="SM00355">
    <property type="entry name" value="ZnF_C2H2"/>
    <property type="match status" value="4"/>
</dbReference>
<proteinExistence type="predicted"/>
<keyword evidence="4 7" id="KW-0863">Zinc-finger</keyword>
<dbReference type="FunFam" id="3.30.160.60:FF:000512">
    <property type="entry name" value="zinc finger protein 197 isoform X1"/>
    <property type="match status" value="1"/>
</dbReference>
<dbReference type="FunFam" id="3.30.160.60:FF:000690">
    <property type="entry name" value="Zinc finger protein 354C"/>
    <property type="match status" value="2"/>
</dbReference>
<dbReference type="PROSITE" id="PS50157">
    <property type="entry name" value="ZINC_FINGER_C2H2_2"/>
    <property type="match status" value="4"/>
</dbReference>
<dbReference type="GeneTree" id="ENSGT01150000286934"/>
<dbReference type="RefSeq" id="XP_028677649.1">
    <property type="nucleotide sequence ID" value="XM_028821816.2"/>
</dbReference>
<feature type="region of interest" description="Disordered" evidence="8">
    <location>
        <begin position="1"/>
        <end position="26"/>
    </location>
</feature>
<comment type="subcellular location">
    <subcellularLocation>
        <location evidence="1">Nucleus</location>
    </subcellularLocation>
</comment>
<dbReference type="PANTHER" id="PTHR23226:SF416">
    <property type="entry name" value="FI01424P"/>
    <property type="match status" value="1"/>
</dbReference>
<feature type="domain" description="C2H2-type" evidence="9">
    <location>
        <begin position="196"/>
        <end position="223"/>
    </location>
</feature>
<keyword evidence="2" id="KW-0479">Metal-binding</keyword>
<evidence type="ECO:0000313" key="11">
    <source>
        <dbReference type="Proteomes" id="UP000694620"/>
    </source>
</evidence>
<keyword evidence="3" id="KW-0677">Repeat</keyword>
<accession>A0A8C4SN54</accession>
<dbReference type="GO" id="GO:0000978">
    <property type="term" value="F:RNA polymerase II cis-regulatory region sequence-specific DNA binding"/>
    <property type="evidence" value="ECO:0007669"/>
    <property type="project" value="TreeGrafter"/>
</dbReference>
<evidence type="ECO:0000256" key="4">
    <source>
        <dbReference type="ARBA" id="ARBA00022771"/>
    </source>
</evidence>
<dbReference type="GO" id="GO:0005634">
    <property type="term" value="C:nucleus"/>
    <property type="evidence" value="ECO:0007669"/>
    <property type="project" value="UniProtKB-SubCell"/>
</dbReference>
<feature type="domain" description="C2H2-type" evidence="9">
    <location>
        <begin position="168"/>
        <end position="195"/>
    </location>
</feature>
<dbReference type="GO" id="GO:0000981">
    <property type="term" value="F:DNA-binding transcription factor activity, RNA polymerase II-specific"/>
    <property type="evidence" value="ECO:0007669"/>
    <property type="project" value="TreeGrafter"/>
</dbReference>
<dbReference type="Ensembl" id="ENSECRT00000019847.1">
    <property type="protein sequence ID" value="ENSECRP00000019452.1"/>
    <property type="gene ID" value="ENSECRG00000013017.1"/>
</dbReference>
<feature type="domain" description="C2H2-type" evidence="9">
    <location>
        <begin position="112"/>
        <end position="139"/>
    </location>
</feature>
<evidence type="ECO:0000256" key="5">
    <source>
        <dbReference type="ARBA" id="ARBA00022833"/>
    </source>
</evidence>
<evidence type="ECO:0000256" key="3">
    <source>
        <dbReference type="ARBA" id="ARBA00022737"/>
    </source>
</evidence>
<dbReference type="Gene3D" id="3.30.160.60">
    <property type="entry name" value="Classic Zinc Finger"/>
    <property type="match status" value="4"/>
</dbReference>
<dbReference type="AlphaFoldDB" id="A0A8C4SN54"/>
<keyword evidence="11" id="KW-1185">Reference proteome</keyword>
<dbReference type="Pfam" id="PF00096">
    <property type="entry name" value="zf-C2H2"/>
    <property type="match status" value="3"/>
</dbReference>
<dbReference type="GO" id="GO:0008270">
    <property type="term" value="F:zinc ion binding"/>
    <property type="evidence" value="ECO:0007669"/>
    <property type="project" value="UniProtKB-KW"/>
</dbReference>
<dbReference type="OrthoDB" id="427030at2759"/>
<reference evidence="10" key="2">
    <citation type="submission" date="2025-08" db="UniProtKB">
        <authorList>
            <consortium name="Ensembl"/>
        </authorList>
    </citation>
    <scope>IDENTIFICATION</scope>
</reference>
<keyword evidence="5" id="KW-0862">Zinc</keyword>
<organism evidence="10 11">
    <name type="scientific">Erpetoichthys calabaricus</name>
    <name type="common">Rope fish</name>
    <name type="synonym">Calamoichthys calabaricus</name>
    <dbReference type="NCBI Taxonomy" id="27687"/>
    <lineage>
        <taxon>Eukaryota</taxon>
        <taxon>Metazoa</taxon>
        <taxon>Chordata</taxon>
        <taxon>Craniata</taxon>
        <taxon>Vertebrata</taxon>
        <taxon>Euteleostomi</taxon>
        <taxon>Actinopterygii</taxon>
        <taxon>Polypteriformes</taxon>
        <taxon>Polypteridae</taxon>
        <taxon>Erpetoichthys</taxon>
    </lineage>
</organism>
<sequence length="228" mass="26383">MINILKRSPSKDLQESSTFSSSSFPRASLHCRPLQNDNMKQVKFKSEMLLPTSLPYIYLPCGKLKRVDASTTQPLAHKANPVALYVCQEQRKTSEQKPDTKQKRNHTRRKPFRCSECEKQWSKSSHLKAHERIHTGEKPYFCLECGKHFSCRSNLQKHRRIHTGEKPYCCSGCGKRFSCSSNFQKHTRIHTGERLYSCSDCGKEFLHRNNLDVHKRIHIGVMHEAPGL</sequence>
<dbReference type="SUPFAM" id="SSF57667">
    <property type="entry name" value="beta-beta-alpha zinc fingers"/>
    <property type="match status" value="3"/>
</dbReference>
<evidence type="ECO:0000256" key="7">
    <source>
        <dbReference type="PROSITE-ProRule" id="PRU00042"/>
    </source>
</evidence>
<dbReference type="RefSeq" id="XP_028677655.1">
    <property type="nucleotide sequence ID" value="XM_028821822.2"/>
</dbReference>
<dbReference type="PROSITE" id="PS00028">
    <property type="entry name" value="ZINC_FINGER_C2H2_1"/>
    <property type="match status" value="4"/>
</dbReference>
<gene>
    <name evidence="10" type="primary">LOC114666800</name>
</gene>
<dbReference type="Proteomes" id="UP000694620">
    <property type="component" value="Chromosome 1"/>
</dbReference>
<evidence type="ECO:0000259" key="9">
    <source>
        <dbReference type="PROSITE" id="PS50157"/>
    </source>
</evidence>
<protein>
    <submittedName>
        <fullName evidence="10">Gastrula zinc finger protein XlCGF7.1-like</fullName>
    </submittedName>
</protein>
<dbReference type="InterPro" id="IPR036236">
    <property type="entry name" value="Znf_C2H2_sf"/>
</dbReference>
<evidence type="ECO:0000256" key="2">
    <source>
        <dbReference type="ARBA" id="ARBA00022723"/>
    </source>
</evidence>